<evidence type="ECO:0000259" key="1">
    <source>
        <dbReference type="Pfam" id="PF14355"/>
    </source>
</evidence>
<keyword evidence="3" id="KW-1185">Reference proteome</keyword>
<name>A0A9E6UHB9_9HYPH</name>
<dbReference type="Proteomes" id="UP000825701">
    <property type="component" value="Chromosome"/>
</dbReference>
<dbReference type="EMBL" id="CP081869">
    <property type="protein sequence ID" value="QZN99627.1"/>
    <property type="molecule type" value="Genomic_DNA"/>
</dbReference>
<gene>
    <name evidence="2" type="ORF">K6K41_23505</name>
</gene>
<dbReference type="InterPro" id="IPR026001">
    <property type="entry name" value="Abi-like_C"/>
</dbReference>
<reference evidence="2" key="1">
    <citation type="submission" date="2021-08" db="EMBL/GenBank/DDBJ databases">
        <authorList>
            <person name="Zhang H."/>
            <person name="Xu M."/>
            <person name="Yu Z."/>
            <person name="Yang L."/>
            <person name="Cai Y."/>
        </authorList>
    </citation>
    <scope>NUCLEOTIDE SEQUENCE</scope>
    <source>
        <strain evidence="2">CHL1</strain>
    </source>
</reference>
<dbReference type="KEGG" id="cmet:K6K41_23505"/>
<organism evidence="2 3">
    <name type="scientific">Chenggangzhangella methanolivorans</name>
    <dbReference type="NCBI Taxonomy" id="1437009"/>
    <lineage>
        <taxon>Bacteria</taxon>
        <taxon>Pseudomonadati</taxon>
        <taxon>Pseudomonadota</taxon>
        <taxon>Alphaproteobacteria</taxon>
        <taxon>Hyphomicrobiales</taxon>
        <taxon>Methylopilaceae</taxon>
        <taxon>Chenggangzhangella</taxon>
    </lineage>
</organism>
<protein>
    <submittedName>
        <fullName evidence="2">Abortive infection family protein</fullName>
    </submittedName>
</protein>
<proteinExistence type="predicted"/>
<feature type="domain" description="Abortive infection protein-like C-terminal" evidence="1">
    <location>
        <begin position="181"/>
        <end position="246"/>
    </location>
</feature>
<dbReference type="Pfam" id="PF14355">
    <property type="entry name" value="Abi_C"/>
    <property type="match status" value="1"/>
</dbReference>
<dbReference type="RefSeq" id="WP_261402719.1">
    <property type="nucleotide sequence ID" value="NZ_CP081869.1"/>
</dbReference>
<evidence type="ECO:0000313" key="2">
    <source>
        <dbReference type="EMBL" id="QZN99627.1"/>
    </source>
</evidence>
<dbReference type="AlphaFoldDB" id="A0A9E6UHB9"/>
<accession>A0A9E6UHB9</accession>
<evidence type="ECO:0000313" key="3">
    <source>
        <dbReference type="Proteomes" id="UP000825701"/>
    </source>
</evidence>
<sequence length="257" mass="29833">MVKLRYGDRRAVEDAFDMGGGYVLHFSDRTIAEFFQDEVGVDLYDERYAFNGQSKAKRLRAFLEVEDERVVARCLRALWAHRETLPVYAQKPDHERLKAAVLDLADRLERGSDLPLMDALDRFKPDLTLDELIEGISRDISADKPQVALDRLHTYCMKKFTHLLDQNGVAWNAEEPLNSRVGKYVKELERRHPLQEMTKQIVKSSITVFDRFNSVRNNKTLAHDNELLDPREARFLFDSISAILRFFRSIESARFGP</sequence>